<feature type="non-terminal residue" evidence="1">
    <location>
        <position position="50"/>
    </location>
</feature>
<comment type="caution">
    <text evidence="1">The sequence shown here is derived from an EMBL/GenBank/DDBJ whole genome shotgun (WGS) entry which is preliminary data.</text>
</comment>
<name>A0AAD8ERN3_DIPPU</name>
<proteinExistence type="predicted"/>
<gene>
    <name evidence="1" type="ORF">L9F63_010264</name>
</gene>
<dbReference type="Proteomes" id="UP001233999">
    <property type="component" value="Unassembled WGS sequence"/>
</dbReference>
<accession>A0AAD8ERN3</accession>
<sequence length="50" mass="5758">PQAFMASIDLKETLKYLLVTVLKSKTDHEMCYKKLTFQASRSISGHRKIT</sequence>
<evidence type="ECO:0000313" key="2">
    <source>
        <dbReference type="Proteomes" id="UP001233999"/>
    </source>
</evidence>
<protein>
    <submittedName>
        <fullName evidence="1">Uncharacterized protein</fullName>
    </submittedName>
</protein>
<evidence type="ECO:0000313" key="1">
    <source>
        <dbReference type="EMBL" id="KAJ9599262.1"/>
    </source>
</evidence>
<organism evidence="1 2">
    <name type="scientific">Diploptera punctata</name>
    <name type="common">Pacific beetle cockroach</name>
    <dbReference type="NCBI Taxonomy" id="6984"/>
    <lineage>
        <taxon>Eukaryota</taxon>
        <taxon>Metazoa</taxon>
        <taxon>Ecdysozoa</taxon>
        <taxon>Arthropoda</taxon>
        <taxon>Hexapoda</taxon>
        <taxon>Insecta</taxon>
        <taxon>Pterygota</taxon>
        <taxon>Neoptera</taxon>
        <taxon>Polyneoptera</taxon>
        <taxon>Dictyoptera</taxon>
        <taxon>Blattodea</taxon>
        <taxon>Blaberoidea</taxon>
        <taxon>Blaberidae</taxon>
        <taxon>Diplopterinae</taxon>
        <taxon>Diploptera</taxon>
    </lineage>
</organism>
<reference evidence="1" key="2">
    <citation type="submission" date="2023-05" db="EMBL/GenBank/DDBJ databases">
        <authorList>
            <person name="Fouks B."/>
        </authorList>
    </citation>
    <scope>NUCLEOTIDE SEQUENCE</scope>
    <source>
        <strain evidence="1">Stay&amp;Tobe</strain>
        <tissue evidence="1">Testes</tissue>
    </source>
</reference>
<dbReference type="AlphaFoldDB" id="A0AAD8ERN3"/>
<reference evidence="1" key="1">
    <citation type="journal article" date="2023" name="IScience">
        <title>Live-bearing cockroach genome reveals convergent evolutionary mechanisms linked to viviparity in insects and beyond.</title>
        <authorList>
            <person name="Fouks B."/>
            <person name="Harrison M.C."/>
            <person name="Mikhailova A.A."/>
            <person name="Marchal E."/>
            <person name="English S."/>
            <person name="Carruthers M."/>
            <person name="Jennings E.C."/>
            <person name="Chiamaka E.L."/>
            <person name="Frigard R.A."/>
            <person name="Pippel M."/>
            <person name="Attardo G.M."/>
            <person name="Benoit J.B."/>
            <person name="Bornberg-Bauer E."/>
            <person name="Tobe S.S."/>
        </authorList>
    </citation>
    <scope>NUCLEOTIDE SEQUENCE</scope>
    <source>
        <strain evidence="1">Stay&amp;Tobe</strain>
    </source>
</reference>
<keyword evidence="2" id="KW-1185">Reference proteome</keyword>
<feature type="non-terminal residue" evidence="1">
    <location>
        <position position="1"/>
    </location>
</feature>
<dbReference type="EMBL" id="JASPKZ010000825">
    <property type="protein sequence ID" value="KAJ9599262.1"/>
    <property type="molecule type" value="Genomic_DNA"/>
</dbReference>